<dbReference type="Gene3D" id="2.30.30.40">
    <property type="entry name" value="SH3 Domains"/>
    <property type="match status" value="1"/>
</dbReference>
<dbReference type="EMBL" id="CP018191">
    <property type="protein sequence ID" value="APH55436.1"/>
    <property type="molecule type" value="Genomic_DNA"/>
</dbReference>
<accession>A0AAC9KBF9</accession>
<organism evidence="2 3">
    <name type="scientific">Granulibacter bethesdensis</name>
    <dbReference type="NCBI Taxonomy" id="364410"/>
    <lineage>
        <taxon>Bacteria</taxon>
        <taxon>Pseudomonadati</taxon>
        <taxon>Pseudomonadota</taxon>
        <taxon>Alphaproteobacteria</taxon>
        <taxon>Acetobacterales</taxon>
        <taxon>Acetobacteraceae</taxon>
        <taxon>Granulibacter</taxon>
    </lineage>
</organism>
<evidence type="ECO:0000313" key="2">
    <source>
        <dbReference type="EMBL" id="APH55436.1"/>
    </source>
</evidence>
<protein>
    <recommendedName>
        <fullName evidence="4">Aspartyl-tRNA synthetase</fullName>
    </recommendedName>
</protein>
<proteinExistence type="predicted"/>
<feature type="region of interest" description="Disordered" evidence="1">
    <location>
        <begin position="47"/>
        <end position="98"/>
    </location>
</feature>
<sequence>MSGDCMHSRLMSFDLPVLKRSARDVLLAAFYAGSVLGVGDAAYAQGSPAVKHTPPSHHHKATTHKTPVVSPPHHGASGDKVKASPSANAHATGKHVPKTAAAAAAGAATAGAAAATAAAPAAEDKNAKPKPTPPDPHKGSATGLPIPRFAALRADEVNMRVGPDTRYPIEWVYKRRELPVEIVREFQVWRLVQDQEGVKGWVHQATLTGRRTFLTLGQNPVTLRRRADDESSAVAILKPGVVGRIQDCEAKSEWCQVQVKSYRGYLRRSTMWGLLPDEVITH</sequence>
<reference evidence="3" key="1">
    <citation type="submission" date="2016-11" db="EMBL/GenBank/DDBJ databases">
        <title>Comparative genomic and phenotypic analysis of Granulibacter bethesdensis clinical isolates from patients with chronic granulomatous disease.</title>
        <authorList>
            <person name="Zarember K.A."/>
            <person name="Porcella S.F."/>
            <person name="Chu J."/>
            <person name="Ding L."/>
            <person name="Dahlstrom E."/>
            <person name="Barbian K."/>
            <person name="Martens C."/>
            <person name="Sykora L."/>
            <person name="Kramer S."/>
            <person name="Pettinato A.M."/>
            <person name="Hong H."/>
            <person name="Wald G."/>
            <person name="Berg L.J."/>
            <person name="Rogge L.S."/>
            <person name="Greenberg D.E."/>
            <person name="Falcone E.L."/>
            <person name="Neves J.F."/>
            <person name="Simoes M.J."/>
            <person name="Casal M."/>
            <person name="Rodriguez-Lopez F.C."/>
            <person name="Zelazny A."/>
            <person name="Gallin J.I."/>
            <person name="Holland S.M."/>
        </authorList>
    </citation>
    <scope>NUCLEOTIDE SEQUENCE [LARGE SCALE GENOMIC DNA]</scope>
    <source>
        <strain evidence="3">NIH9.1</strain>
    </source>
</reference>
<evidence type="ECO:0008006" key="4">
    <source>
        <dbReference type="Google" id="ProtNLM"/>
    </source>
</evidence>
<dbReference type="InterPro" id="IPR010466">
    <property type="entry name" value="DUF1058"/>
</dbReference>
<evidence type="ECO:0000256" key="1">
    <source>
        <dbReference type="SAM" id="MobiDB-lite"/>
    </source>
</evidence>
<name>A0AAC9KBF9_9PROT</name>
<dbReference type="AlphaFoldDB" id="A0AAC9KBF9"/>
<dbReference type="Proteomes" id="UP000182373">
    <property type="component" value="Chromosome"/>
</dbReference>
<gene>
    <name evidence="2" type="ORF">GbCGDNIH9_2114</name>
</gene>
<feature type="region of interest" description="Disordered" evidence="1">
    <location>
        <begin position="117"/>
        <end position="144"/>
    </location>
</feature>
<dbReference type="Pfam" id="PF06347">
    <property type="entry name" value="SH3_4"/>
    <property type="match status" value="2"/>
</dbReference>
<evidence type="ECO:0000313" key="3">
    <source>
        <dbReference type="Proteomes" id="UP000182373"/>
    </source>
</evidence>
<feature type="compositionally biased region" description="Basic residues" evidence="1">
    <location>
        <begin position="54"/>
        <end position="63"/>
    </location>
</feature>